<organism evidence="10 11">
    <name type="scientific">Rhodocollybia butyracea</name>
    <dbReference type="NCBI Taxonomy" id="206335"/>
    <lineage>
        <taxon>Eukaryota</taxon>
        <taxon>Fungi</taxon>
        <taxon>Dikarya</taxon>
        <taxon>Basidiomycota</taxon>
        <taxon>Agaricomycotina</taxon>
        <taxon>Agaricomycetes</taxon>
        <taxon>Agaricomycetidae</taxon>
        <taxon>Agaricales</taxon>
        <taxon>Marasmiineae</taxon>
        <taxon>Omphalotaceae</taxon>
        <taxon>Rhodocollybia</taxon>
    </lineage>
</organism>
<evidence type="ECO:0000256" key="6">
    <source>
        <dbReference type="ARBA" id="ARBA00023033"/>
    </source>
</evidence>
<evidence type="ECO:0000256" key="5">
    <source>
        <dbReference type="ARBA" id="ARBA00023004"/>
    </source>
</evidence>
<comment type="similarity">
    <text evidence="2 8">Belongs to the cytochrome P450 family.</text>
</comment>
<feature type="binding site" description="axial binding residue" evidence="7">
    <location>
        <position position="450"/>
    </location>
    <ligand>
        <name>heme</name>
        <dbReference type="ChEBI" id="CHEBI:30413"/>
    </ligand>
    <ligandPart>
        <name>Fe</name>
        <dbReference type="ChEBI" id="CHEBI:18248"/>
    </ligandPart>
</feature>
<keyword evidence="6 8" id="KW-0503">Monooxygenase</keyword>
<accession>A0A9P5P955</accession>
<proteinExistence type="inferred from homology"/>
<dbReference type="AlphaFoldDB" id="A0A9P5P955"/>
<keyword evidence="3 7" id="KW-0479">Metal-binding</keyword>
<dbReference type="InterPro" id="IPR036396">
    <property type="entry name" value="Cyt_P450_sf"/>
</dbReference>
<dbReference type="CDD" id="cd11041">
    <property type="entry name" value="CYP503A1-like"/>
    <property type="match status" value="1"/>
</dbReference>
<feature type="chain" id="PRO_5040159773" evidence="9">
    <location>
        <begin position="17"/>
        <end position="471"/>
    </location>
</feature>
<keyword evidence="4 8" id="KW-0560">Oxidoreductase</keyword>
<dbReference type="Pfam" id="PF00067">
    <property type="entry name" value="p450"/>
    <property type="match status" value="1"/>
</dbReference>
<sequence length="471" mass="53884">MHWYLTLLAIGLFSFASELHSRGRRAKRDLPANGFSGIWSSYLYSVLNCFHAKSAIQDACLRFKGRLFTFSLLGQWVVLARERGHVRDLCNAPEDVLSMELAAEELLQLRHIVGPLFTDELYHIPAIRTKLNLNLGDILPHLLEEMYAAFEDIVDTQIGDKGWSSITVYPTVCRVVCRVTSRVFVGKTLCRNEEYCKLASRFTDDVLVAGPILKFLIPSSLRSSIGKLYKMTFGHHKRMQAFLGPLIEDRQQKLRQNSKFTLPNDMLTWLMETAPSTTDQHYTESISMRMLNVNFVAMHTTTKTFTHALYYLASQRQYLPVLRDEVEQHLDSSDFTTWTKEALAHCVKLDSFFKETLRLNGLGATWMPRLTVSDFKFSDGTHIPKGYFVATAASVIHEDNTIYNTAQEFDGLRFSVMRKIVAETEEWDWRHKMTSTSEAYVAFGGGRHICPGRFFCLHGNEVFTSVYHPAL</sequence>
<dbReference type="InterPro" id="IPR002403">
    <property type="entry name" value="Cyt_P450_E_grp-IV"/>
</dbReference>
<dbReference type="GO" id="GO:0004497">
    <property type="term" value="F:monooxygenase activity"/>
    <property type="evidence" value="ECO:0007669"/>
    <property type="project" value="UniProtKB-KW"/>
</dbReference>
<keyword evidence="5 7" id="KW-0408">Iron</keyword>
<dbReference type="EMBL" id="JADNRY010000236">
    <property type="protein sequence ID" value="KAF9060591.1"/>
    <property type="molecule type" value="Genomic_DNA"/>
</dbReference>
<evidence type="ECO:0000256" key="2">
    <source>
        <dbReference type="ARBA" id="ARBA00010617"/>
    </source>
</evidence>
<dbReference type="Proteomes" id="UP000772434">
    <property type="component" value="Unassembled WGS sequence"/>
</dbReference>
<name>A0A9P5P955_9AGAR</name>
<comment type="cofactor">
    <cofactor evidence="1 7">
        <name>heme</name>
        <dbReference type="ChEBI" id="CHEBI:30413"/>
    </cofactor>
</comment>
<reference evidence="10" key="1">
    <citation type="submission" date="2020-11" db="EMBL/GenBank/DDBJ databases">
        <authorList>
            <consortium name="DOE Joint Genome Institute"/>
            <person name="Ahrendt S."/>
            <person name="Riley R."/>
            <person name="Andreopoulos W."/>
            <person name="Labutti K."/>
            <person name="Pangilinan J."/>
            <person name="Ruiz-Duenas F.J."/>
            <person name="Barrasa J.M."/>
            <person name="Sanchez-Garcia M."/>
            <person name="Camarero S."/>
            <person name="Miyauchi S."/>
            <person name="Serrano A."/>
            <person name="Linde D."/>
            <person name="Babiker R."/>
            <person name="Drula E."/>
            <person name="Ayuso-Fernandez I."/>
            <person name="Pacheco R."/>
            <person name="Padilla G."/>
            <person name="Ferreira P."/>
            <person name="Barriuso J."/>
            <person name="Kellner H."/>
            <person name="Castanera R."/>
            <person name="Alfaro M."/>
            <person name="Ramirez L."/>
            <person name="Pisabarro A.G."/>
            <person name="Kuo A."/>
            <person name="Tritt A."/>
            <person name="Lipzen A."/>
            <person name="He G."/>
            <person name="Yan M."/>
            <person name="Ng V."/>
            <person name="Cullen D."/>
            <person name="Martin F."/>
            <person name="Rosso M.-N."/>
            <person name="Henrissat B."/>
            <person name="Hibbett D."/>
            <person name="Martinez A.T."/>
            <person name="Grigoriev I.V."/>
        </authorList>
    </citation>
    <scope>NUCLEOTIDE SEQUENCE</scope>
    <source>
        <strain evidence="10">AH 40177</strain>
    </source>
</reference>
<dbReference type="InterPro" id="IPR001128">
    <property type="entry name" value="Cyt_P450"/>
</dbReference>
<dbReference type="GO" id="GO:0005506">
    <property type="term" value="F:iron ion binding"/>
    <property type="evidence" value="ECO:0007669"/>
    <property type="project" value="InterPro"/>
</dbReference>
<dbReference type="PANTHER" id="PTHR46206:SF1">
    <property type="entry name" value="P450, PUTATIVE (EUROFUNG)-RELATED"/>
    <property type="match status" value="1"/>
</dbReference>
<evidence type="ECO:0000313" key="10">
    <source>
        <dbReference type="EMBL" id="KAF9060591.1"/>
    </source>
</evidence>
<dbReference type="PROSITE" id="PS00086">
    <property type="entry name" value="CYTOCHROME_P450"/>
    <property type="match status" value="1"/>
</dbReference>
<dbReference type="SUPFAM" id="SSF48264">
    <property type="entry name" value="Cytochrome P450"/>
    <property type="match status" value="1"/>
</dbReference>
<evidence type="ECO:0000256" key="4">
    <source>
        <dbReference type="ARBA" id="ARBA00023002"/>
    </source>
</evidence>
<keyword evidence="11" id="KW-1185">Reference proteome</keyword>
<dbReference type="OrthoDB" id="1844152at2759"/>
<evidence type="ECO:0000256" key="3">
    <source>
        <dbReference type="ARBA" id="ARBA00022723"/>
    </source>
</evidence>
<evidence type="ECO:0000256" key="8">
    <source>
        <dbReference type="RuleBase" id="RU000461"/>
    </source>
</evidence>
<evidence type="ECO:0000313" key="11">
    <source>
        <dbReference type="Proteomes" id="UP000772434"/>
    </source>
</evidence>
<dbReference type="InterPro" id="IPR017972">
    <property type="entry name" value="Cyt_P450_CS"/>
</dbReference>
<dbReference type="PANTHER" id="PTHR46206">
    <property type="entry name" value="CYTOCHROME P450"/>
    <property type="match status" value="1"/>
</dbReference>
<dbReference type="GO" id="GO:0020037">
    <property type="term" value="F:heme binding"/>
    <property type="evidence" value="ECO:0007669"/>
    <property type="project" value="InterPro"/>
</dbReference>
<evidence type="ECO:0000256" key="9">
    <source>
        <dbReference type="SAM" id="SignalP"/>
    </source>
</evidence>
<evidence type="ECO:0000256" key="7">
    <source>
        <dbReference type="PIRSR" id="PIRSR602403-1"/>
    </source>
</evidence>
<keyword evidence="9" id="KW-0732">Signal</keyword>
<evidence type="ECO:0000256" key="1">
    <source>
        <dbReference type="ARBA" id="ARBA00001971"/>
    </source>
</evidence>
<protein>
    <submittedName>
        <fullName evidence="10">Cytochrome P450</fullName>
    </submittedName>
</protein>
<keyword evidence="7 8" id="KW-0349">Heme</keyword>
<dbReference type="GO" id="GO:0016705">
    <property type="term" value="F:oxidoreductase activity, acting on paired donors, with incorporation or reduction of molecular oxygen"/>
    <property type="evidence" value="ECO:0007669"/>
    <property type="project" value="InterPro"/>
</dbReference>
<feature type="signal peptide" evidence="9">
    <location>
        <begin position="1"/>
        <end position="16"/>
    </location>
</feature>
<dbReference type="PRINTS" id="PR00465">
    <property type="entry name" value="EP450IV"/>
</dbReference>
<comment type="caution">
    <text evidence="10">The sequence shown here is derived from an EMBL/GenBank/DDBJ whole genome shotgun (WGS) entry which is preliminary data.</text>
</comment>
<dbReference type="Gene3D" id="1.10.630.10">
    <property type="entry name" value="Cytochrome P450"/>
    <property type="match status" value="1"/>
</dbReference>
<gene>
    <name evidence="10" type="ORF">BDP27DRAFT_1492505</name>
</gene>